<evidence type="ECO:0000313" key="3">
    <source>
        <dbReference type="EMBL" id="HAB7723169.1"/>
    </source>
</evidence>
<feature type="domain" description="HTH cro/C1-type" evidence="2">
    <location>
        <begin position="5"/>
        <end position="59"/>
    </location>
</feature>
<keyword evidence="1" id="KW-0238">DNA-binding</keyword>
<dbReference type="GO" id="GO:0003677">
    <property type="term" value="F:DNA binding"/>
    <property type="evidence" value="ECO:0007669"/>
    <property type="project" value="UniProtKB-KW"/>
</dbReference>
<organism evidence="3">
    <name type="scientific">Listeria monocytogenes</name>
    <dbReference type="NCBI Taxonomy" id="1639"/>
    <lineage>
        <taxon>Bacteria</taxon>
        <taxon>Bacillati</taxon>
        <taxon>Bacillota</taxon>
        <taxon>Bacilli</taxon>
        <taxon>Bacillales</taxon>
        <taxon>Listeriaceae</taxon>
        <taxon>Listeria</taxon>
    </lineage>
</organism>
<gene>
    <name evidence="3" type="ORF">GYP27_14385</name>
    <name evidence="4" type="ORF">GYR60_06730</name>
</gene>
<dbReference type="Proteomes" id="UP000840197">
    <property type="component" value="Unassembled WGS sequence"/>
</dbReference>
<dbReference type="EMBL" id="DAAHYZ010000013">
    <property type="protein sequence ID" value="HAB7723169.1"/>
    <property type="molecule type" value="Genomic_DNA"/>
</dbReference>
<dbReference type="Proteomes" id="UP000840569">
    <property type="component" value="Unassembled WGS sequence"/>
</dbReference>
<dbReference type="AlphaFoldDB" id="A0A460V5D4"/>
<reference evidence="3" key="2">
    <citation type="submission" date="2020-01" db="EMBL/GenBank/DDBJ databases">
        <authorList>
            <consortium name="NCBI Pathogen Detection Project"/>
        </authorList>
    </citation>
    <scope>NUCLEOTIDE SEQUENCE</scope>
    <source>
        <strain evidence="4">CFIAFB20130012</strain>
        <strain evidence="3">CFIAFB20140010</strain>
    </source>
</reference>
<dbReference type="SMART" id="SM00530">
    <property type="entry name" value="HTH_XRE"/>
    <property type="match status" value="1"/>
</dbReference>
<dbReference type="PROSITE" id="PS50943">
    <property type="entry name" value="HTH_CROC1"/>
    <property type="match status" value="1"/>
</dbReference>
<dbReference type="CDD" id="cd00093">
    <property type="entry name" value="HTH_XRE"/>
    <property type="match status" value="1"/>
</dbReference>
<proteinExistence type="predicted"/>
<dbReference type="InterPro" id="IPR001387">
    <property type="entry name" value="Cro/C1-type_HTH"/>
</dbReference>
<accession>A0A460V5D4</accession>
<reference evidence="3 5" key="1">
    <citation type="journal article" date="2018" name="Genome Biol.">
        <title>SKESA: strategic k-mer extension for scrupulous assemblies.</title>
        <authorList>
            <person name="Souvorov A."/>
            <person name="Agarwala R."/>
            <person name="Lipman D.J."/>
        </authorList>
    </citation>
    <scope>NUCLEOTIDE SEQUENCE [LARGE SCALE GENOMIC DNA]</scope>
    <source>
        <strain evidence="4 5">CFIAFB20130012</strain>
        <strain evidence="3">CFIAFB20140010</strain>
    </source>
</reference>
<dbReference type="InterPro" id="IPR010982">
    <property type="entry name" value="Lambda_DNA-bd_dom_sf"/>
</dbReference>
<dbReference type="EMBL" id="DAAIHR010000005">
    <property type="protein sequence ID" value="HAB8398214.1"/>
    <property type="molecule type" value="Genomic_DNA"/>
</dbReference>
<evidence type="ECO:0000259" key="2">
    <source>
        <dbReference type="PROSITE" id="PS50943"/>
    </source>
</evidence>
<comment type="caution">
    <text evidence="3">The sequence shown here is derived from an EMBL/GenBank/DDBJ whole genome shotgun (WGS) entry which is preliminary data.</text>
</comment>
<evidence type="ECO:0000256" key="1">
    <source>
        <dbReference type="ARBA" id="ARBA00023125"/>
    </source>
</evidence>
<evidence type="ECO:0000313" key="5">
    <source>
        <dbReference type="Proteomes" id="UP000840197"/>
    </source>
</evidence>
<dbReference type="SUPFAM" id="SSF47413">
    <property type="entry name" value="lambda repressor-like DNA-binding domains"/>
    <property type="match status" value="1"/>
</dbReference>
<dbReference type="PANTHER" id="PTHR46558:SF14">
    <property type="entry name" value="HTH-TYPE TRANSCRIPTIONAL REGULATOR ANSR"/>
    <property type="match status" value="1"/>
</dbReference>
<protein>
    <submittedName>
        <fullName evidence="3">Helix-turn-helix domain-containing protein</fullName>
    </submittedName>
</protein>
<evidence type="ECO:0000313" key="4">
    <source>
        <dbReference type="EMBL" id="HAB8398214.1"/>
    </source>
</evidence>
<name>A0A460V5D4_LISMN</name>
<sequence>MRIWLQEIRNKKNISQRDIANKVGISRVTYTSYELGSRNPSVDVAKRIADELGFNWTLFFDT</sequence>
<dbReference type="RefSeq" id="WP_069019745.1">
    <property type="nucleotide sequence ID" value="NZ_CP019615.1"/>
</dbReference>
<dbReference type="Gene3D" id="1.10.260.40">
    <property type="entry name" value="lambda repressor-like DNA-binding domains"/>
    <property type="match status" value="1"/>
</dbReference>
<dbReference type="Pfam" id="PF01381">
    <property type="entry name" value="HTH_3"/>
    <property type="match status" value="1"/>
</dbReference>
<dbReference type="PANTHER" id="PTHR46558">
    <property type="entry name" value="TRACRIPTIONAL REGULATORY PROTEIN-RELATED-RELATED"/>
    <property type="match status" value="1"/>
</dbReference>